<evidence type="ECO:0000256" key="2">
    <source>
        <dbReference type="ARBA" id="ARBA00008566"/>
    </source>
</evidence>
<name>A0A316UY70_9BASI</name>
<feature type="transmembrane region" description="Helical" evidence="9">
    <location>
        <begin position="206"/>
        <end position="231"/>
    </location>
</feature>
<feature type="compositionally biased region" description="Polar residues" evidence="8">
    <location>
        <begin position="1"/>
        <end position="17"/>
    </location>
</feature>
<evidence type="ECO:0000256" key="9">
    <source>
        <dbReference type="SAM" id="Phobius"/>
    </source>
</evidence>
<keyword evidence="4" id="KW-1003">Cell membrane</keyword>
<keyword evidence="6 9" id="KW-1133">Transmembrane helix</keyword>
<dbReference type="RefSeq" id="XP_025364861.1">
    <property type="nucleotide sequence ID" value="XM_025504204.1"/>
</dbReference>
<feature type="transmembrane region" description="Helical" evidence="9">
    <location>
        <begin position="174"/>
        <end position="194"/>
    </location>
</feature>
<dbReference type="GeneID" id="37026027"/>
<evidence type="ECO:0000313" key="11">
    <source>
        <dbReference type="Proteomes" id="UP000245884"/>
    </source>
</evidence>
<dbReference type="Gene3D" id="1.50.10.150">
    <property type="entry name" value="Voltage-dependent anion channel"/>
    <property type="match status" value="1"/>
</dbReference>
<dbReference type="PANTHER" id="PTHR31686:SF1">
    <property type="entry name" value="SULFITE EFFLUX PUMP SSU1"/>
    <property type="match status" value="1"/>
</dbReference>
<keyword evidence="5 9" id="KW-0812">Transmembrane</keyword>
<comment type="similarity">
    <text evidence="2">Belongs to the tellurite-resistance/dicarboxylate transporter (TDT) family.</text>
</comment>
<accession>A0A316UY70</accession>
<keyword evidence="11" id="KW-1185">Reference proteome</keyword>
<dbReference type="Proteomes" id="UP000245884">
    <property type="component" value="Unassembled WGS sequence"/>
</dbReference>
<gene>
    <name evidence="10" type="ORF">BDZ90DRAFT_214999</name>
</gene>
<evidence type="ECO:0000256" key="1">
    <source>
        <dbReference type="ARBA" id="ARBA00004651"/>
    </source>
</evidence>
<dbReference type="Pfam" id="PF03595">
    <property type="entry name" value="SLAC1"/>
    <property type="match status" value="1"/>
</dbReference>
<keyword evidence="3" id="KW-0813">Transport</keyword>
<sequence>MREASTSRAGGPTTTPTIVHPSGQEVRRQEEGANGLSTSSTPPSPLSEPPSARPRSKAMAETRRVILNFTPSWFSVNMGTGIVSILLHELPYQFRGLGIISNVIFGFNVLLFLLFLLISAARYIIWPQMFPTMLFHPTQSLFLGTFSMGFTTIVNMCALSAAPAWGSGFATFTWVLWWINSVIAVFVCIGLPFLQFTRHQHAIDKITGVWFLPVVSTVVTGASGGIVAAILPPHHARLTLIVSWIQLGTGLGLAILLMALYYLRLAVYKIPPAALVVSAFLPLGPCGQGSFGLLKLSATLWSLSKSTGQALGTPASATADDARTMATAIYGVSIVAALLLWGLGLVWLVLAVSLFIDMASVTSLEFSLSWWGLTFPLGVFASAAIQFAKELDSGAWRVIATILSLCVVLFWLMVASLTTLGALKGNIFHSPCLAEAGGRPPAKSLEDRRLYKYEPKETSRSRSRSRVRGRS</sequence>
<evidence type="ECO:0000256" key="5">
    <source>
        <dbReference type="ARBA" id="ARBA00022692"/>
    </source>
</evidence>
<dbReference type="GO" id="GO:0005886">
    <property type="term" value="C:plasma membrane"/>
    <property type="evidence" value="ECO:0007669"/>
    <property type="project" value="UniProtKB-SubCell"/>
</dbReference>
<dbReference type="CDD" id="cd09318">
    <property type="entry name" value="TDT_SSU1"/>
    <property type="match status" value="1"/>
</dbReference>
<feature type="compositionally biased region" description="Pro residues" evidence="8">
    <location>
        <begin position="42"/>
        <end position="52"/>
    </location>
</feature>
<organism evidence="10 11">
    <name type="scientific">Jaminaea rosea</name>
    <dbReference type="NCBI Taxonomy" id="1569628"/>
    <lineage>
        <taxon>Eukaryota</taxon>
        <taxon>Fungi</taxon>
        <taxon>Dikarya</taxon>
        <taxon>Basidiomycota</taxon>
        <taxon>Ustilaginomycotina</taxon>
        <taxon>Exobasidiomycetes</taxon>
        <taxon>Microstromatales</taxon>
        <taxon>Microstromatales incertae sedis</taxon>
        <taxon>Jaminaea</taxon>
    </lineage>
</organism>
<evidence type="ECO:0008006" key="12">
    <source>
        <dbReference type="Google" id="ProtNLM"/>
    </source>
</evidence>
<dbReference type="FunFam" id="1.50.10.150:FF:000004">
    <property type="entry name" value="Malic acid transporter"/>
    <property type="match status" value="1"/>
</dbReference>
<feature type="transmembrane region" description="Helical" evidence="9">
    <location>
        <begin position="394"/>
        <end position="414"/>
    </location>
</feature>
<dbReference type="GO" id="GO:0000319">
    <property type="term" value="F:sulfite transmembrane transporter activity"/>
    <property type="evidence" value="ECO:0007669"/>
    <property type="project" value="TreeGrafter"/>
</dbReference>
<keyword evidence="7 9" id="KW-0472">Membrane</keyword>
<evidence type="ECO:0000256" key="7">
    <source>
        <dbReference type="ARBA" id="ARBA00023136"/>
    </source>
</evidence>
<feature type="transmembrane region" description="Helical" evidence="9">
    <location>
        <begin position="141"/>
        <end position="162"/>
    </location>
</feature>
<comment type="subcellular location">
    <subcellularLocation>
        <location evidence="1">Cell membrane</location>
        <topology evidence="1">Multi-pass membrane protein</topology>
    </subcellularLocation>
</comment>
<dbReference type="PANTHER" id="PTHR31686">
    <property type="match status" value="1"/>
</dbReference>
<evidence type="ECO:0000313" key="10">
    <source>
        <dbReference type="EMBL" id="PWN30249.1"/>
    </source>
</evidence>
<dbReference type="InterPro" id="IPR051629">
    <property type="entry name" value="Sulfite_efflux_TDT"/>
</dbReference>
<feature type="transmembrane region" description="Helical" evidence="9">
    <location>
        <begin position="99"/>
        <end position="120"/>
    </location>
</feature>
<dbReference type="OrthoDB" id="1099at2759"/>
<feature type="transmembrane region" description="Helical" evidence="9">
    <location>
        <begin position="368"/>
        <end position="388"/>
    </location>
</feature>
<dbReference type="EMBL" id="KZ819662">
    <property type="protein sequence ID" value="PWN30249.1"/>
    <property type="molecule type" value="Genomic_DNA"/>
</dbReference>
<evidence type="ECO:0000256" key="6">
    <source>
        <dbReference type="ARBA" id="ARBA00022989"/>
    </source>
</evidence>
<proteinExistence type="inferred from homology"/>
<dbReference type="AlphaFoldDB" id="A0A316UY70"/>
<feature type="transmembrane region" description="Helical" evidence="9">
    <location>
        <begin position="65"/>
        <end position="87"/>
    </location>
</feature>
<evidence type="ECO:0000256" key="3">
    <source>
        <dbReference type="ARBA" id="ARBA00022448"/>
    </source>
</evidence>
<protein>
    <recommendedName>
        <fullName evidence="12">C4-dicarboxylate transporter/malic acid transport protein</fullName>
    </recommendedName>
</protein>
<evidence type="ECO:0000256" key="4">
    <source>
        <dbReference type="ARBA" id="ARBA00022475"/>
    </source>
</evidence>
<dbReference type="InterPro" id="IPR004695">
    <property type="entry name" value="SLAC1/Mae1/Ssu1/TehA"/>
</dbReference>
<dbReference type="InterPro" id="IPR038665">
    <property type="entry name" value="Voltage-dep_anion_channel_sf"/>
</dbReference>
<feature type="region of interest" description="Disordered" evidence="8">
    <location>
        <begin position="1"/>
        <end position="57"/>
    </location>
</feature>
<feature type="transmembrane region" description="Helical" evidence="9">
    <location>
        <begin position="243"/>
        <end position="263"/>
    </location>
</feature>
<feature type="transmembrane region" description="Helical" evidence="9">
    <location>
        <begin position="328"/>
        <end position="356"/>
    </location>
</feature>
<evidence type="ECO:0000256" key="8">
    <source>
        <dbReference type="SAM" id="MobiDB-lite"/>
    </source>
</evidence>
<reference evidence="10 11" key="1">
    <citation type="journal article" date="2018" name="Mol. Biol. Evol.">
        <title>Broad Genomic Sampling Reveals a Smut Pathogenic Ancestry of the Fungal Clade Ustilaginomycotina.</title>
        <authorList>
            <person name="Kijpornyongpan T."/>
            <person name="Mondo S.J."/>
            <person name="Barry K."/>
            <person name="Sandor L."/>
            <person name="Lee J."/>
            <person name="Lipzen A."/>
            <person name="Pangilinan J."/>
            <person name="LaButti K."/>
            <person name="Hainaut M."/>
            <person name="Henrissat B."/>
            <person name="Grigoriev I.V."/>
            <person name="Spatafora J.W."/>
            <person name="Aime M.C."/>
        </authorList>
    </citation>
    <scope>NUCLEOTIDE SEQUENCE [LARGE SCALE GENOMIC DNA]</scope>
    <source>
        <strain evidence="10 11">MCA 5214</strain>
    </source>
</reference>